<dbReference type="InterPro" id="IPR019775">
    <property type="entry name" value="WD40_repeat_CS"/>
</dbReference>
<accession>A0A1Q9CG41</accession>
<dbReference type="SUPFAM" id="SSF50978">
    <property type="entry name" value="WD40 repeat-like"/>
    <property type="match status" value="1"/>
</dbReference>
<evidence type="ECO:0000256" key="2">
    <source>
        <dbReference type="ARBA" id="ARBA00022737"/>
    </source>
</evidence>
<evidence type="ECO:0000313" key="5">
    <source>
        <dbReference type="Proteomes" id="UP000186817"/>
    </source>
</evidence>
<evidence type="ECO:0000256" key="3">
    <source>
        <dbReference type="PROSITE-ProRule" id="PRU00221"/>
    </source>
</evidence>
<dbReference type="PROSITE" id="PS50294">
    <property type="entry name" value="WD_REPEATS_REGION"/>
    <property type="match status" value="2"/>
</dbReference>
<dbReference type="Pfam" id="PF00400">
    <property type="entry name" value="WD40"/>
    <property type="match status" value="3"/>
</dbReference>
<evidence type="ECO:0000313" key="4">
    <source>
        <dbReference type="EMBL" id="OLP81889.1"/>
    </source>
</evidence>
<feature type="repeat" description="WD" evidence="3">
    <location>
        <begin position="22"/>
        <end position="63"/>
    </location>
</feature>
<keyword evidence="1 3" id="KW-0853">WD repeat</keyword>
<reference evidence="4 5" key="1">
    <citation type="submission" date="2016-02" db="EMBL/GenBank/DDBJ databases">
        <title>Genome analysis of coral dinoflagellate symbionts highlights evolutionary adaptations to a symbiotic lifestyle.</title>
        <authorList>
            <person name="Aranda M."/>
            <person name="Li Y."/>
            <person name="Liew Y.J."/>
            <person name="Baumgarten S."/>
            <person name="Simakov O."/>
            <person name="Wilson M."/>
            <person name="Piel J."/>
            <person name="Ashoor H."/>
            <person name="Bougouffa S."/>
            <person name="Bajic V.B."/>
            <person name="Ryu T."/>
            <person name="Ravasi T."/>
            <person name="Bayer T."/>
            <person name="Micklem G."/>
            <person name="Kim H."/>
            <person name="Bhak J."/>
            <person name="Lajeunesse T.C."/>
            <person name="Voolstra C.R."/>
        </authorList>
    </citation>
    <scope>NUCLEOTIDE SEQUENCE [LARGE SCALE GENOMIC DNA]</scope>
    <source>
        <strain evidence="4 5">CCMP2467</strain>
    </source>
</reference>
<dbReference type="InterPro" id="IPR001680">
    <property type="entry name" value="WD40_rpt"/>
</dbReference>
<dbReference type="OrthoDB" id="2615105at2759"/>
<feature type="repeat" description="WD" evidence="3">
    <location>
        <begin position="64"/>
        <end position="105"/>
    </location>
</feature>
<dbReference type="OMA" id="DWIRNAC"/>
<keyword evidence="2" id="KW-0677">Repeat</keyword>
<dbReference type="AlphaFoldDB" id="A0A1Q9CG41"/>
<dbReference type="PROSITE" id="PS50082">
    <property type="entry name" value="WD_REPEATS_2"/>
    <property type="match status" value="2"/>
</dbReference>
<dbReference type="PANTHER" id="PTHR19848:SF8">
    <property type="entry name" value="F-BOX AND WD REPEAT DOMAIN CONTAINING 7"/>
    <property type="match status" value="1"/>
</dbReference>
<name>A0A1Q9CG41_SYMMI</name>
<protein>
    <submittedName>
        <fullName evidence="4">Putative WD repeat-containing protein</fullName>
    </submittedName>
</protein>
<dbReference type="SMART" id="SM00320">
    <property type="entry name" value="WD40"/>
    <property type="match status" value="2"/>
</dbReference>
<dbReference type="EMBL" id="LSRX01001241">
    <property type="protein sequence ID" value="OLP81889.1"/>
    <property type="molecule type" value="Genomic_DNA"/>
</dbReference>
<organism evidence="4 5">
    <name type="scientific">Symbiodinium microadriaticum</name>
    <name type="common">Dinoflagellate</name>
    <name type="synonym">Zooxanthella microadriatica</name>
    <dbReference type="NCBI Taxonomy" id="2951"/>
    <lineage>
        <taxon>Eukaryota</taxon>
        <taxon>Sar</taxon>
        <taxon>Alveolata</taxon>
        <taxon>Dinophyceae</taxon>
        <taxon>Suessiales</taxon>
        <taxon>Symbiodiniaceae</taxon>
        <taxon>Symbiodinium</taxon>
    </lineage>
</organism>
<dbReference type="PANTHER" id="PTHR19848">
    <property type="entry name" value="WD40 REPEAT PROTEIN"/>
    <property type="match status" value="1"/>
</dbReference>
<dbReference type="Proteomes" id="UP000186817">
    <property type="component" value="Unassembled WGS sequence"/>
</dbReference>
<sequence length="124" mass="13514">MLPKLDRTAKLWSLSDGRLEQTLCHEEWVRHAAFSPDASQVITSVSDSTAILWDAATGACLMVFRGHADWIRNACFSSDGKFVATASKDACAKVWSLSTGDCLRTVTGHNQWVRCVAFAPSGPL</sequence>
<comment type="caution">
    <text evidence="4">The sequence shown here is derived from an EMBL/GenBank/DDBJ whole genome shotgun (WGS) entry which is preliminary data.</text>
</comment>
<dbReference type="InterPro" id="IPR036322">
    <property type="entry name" value="WD40_repeat_dom_sf"/>
</dbReference>
<evidence type="ECO:0000256" key="1">
    <source>
        <dbReference type="ARBA" id="ARBA00022574"/>
    </source>
</evidence>
<gene>
    <name evidence="4" type="ORF">AK812_SmicGene37518</name>
</gene>
<dbReference type="Gene3D" id="2.130.10.10">
    <property type="entry name" value="YVTN repeat-like/Quinoprotein amine dehydrogenase"/>
    <property type="match status" value="1"/>
</dbReference>
<dbReference type="PROSITE" id="PS00678">
    <property type="entry name" value="WD_REPEATS_1"/>
    <property type="match status" value="1"/>
</dbReference>
<proteinExistence type="predicted"/>
<keyword evidence="5" id="KW-1185">Reference proteome</keyword>
<dbReference type="InterPro" id="IPR015943">
    <property type="entry name" value="WD40/YVTN_repeat-like_dom_sf"/>
</dbReference>